<keyword evidence="3" id="KW-1185">Reference proteome</keyword>
<dbReference type="RefSeq" id="WP_048402690.1">
    <property type="nucleotide sequence ID" value="NZ_LDYD01000005.1"/>
</dbReference>
<sequence length="187" mass="20175">MSTPGKGTGVGAEPRPHPAARVLTVVLGVVLLILAGVAIRDAWFLFKGTDPAEGWIATALDFLATAEVDMLGVIIGVVVALVGLWLMVAALRPRRRTHMRVAANSSVWMRPVDVARKSTAAVRRDFGSDDISSRANRKRLTVAMAHSDGSEELAEEIQNSLRSELAVLVKPPRITVQVDPVEPREVQ</sequence>
<keyword evidence="1" id="KW-1133">Transmembrane helix</keyword>
<keyword evidence="1" id="KW-0472">Membrane</keyword>
<accession>A0A376CM83</accession>
<evidence type="ECO:0000313" key="2">
    <source>
        <dbReference type="EMBL" id="STC69611.1"/>
    </source>
</evidence>
<feature type="transmembrane region" description="Helical" evidence="1">
    <location>
        <begin position="70"/>
        <end position="91"/>
    </location>
</feature>
<feature type="transmembrane region" description="Helical" evidence="1">
    <location>
        <begin position="20"/>
        <end position="39"/>
    </location>
</feature>
<reference evidence="2 3" key="1">
    <citation type="submission" date="2018-06" db="EMBL/GenBank/DDBJ databases">
        <authorList>
            <consortium name="Pathogen Informatics"/>
            <person name="Doyle S."/>
        </authorList>
    </citation>
    <scope>NUCLEOTIDE SEQUENCE [LARGE SCALE GENOMIC DNA]</scope>
    <source>
        <strain evidence="2 3">NCTC11862</strain>
    </source>
</reference>
<dbReference type="AlphaFoldDB" id="A0A376CM83"/>
<dbReference type="Proteomes" id="UP000254467">
    <property type="component" value="Unassembled WGS sequence"/>
</dbReference>
<dbReference type="EMBL" id="UFXQ01000001">
    <property type="protein sequence ID" value="STC69611.1"/>
    <property type="molecule type" value="Genomic_DNA"/>
</dbReference>
<organism evidence="2 3">
    <name type="scientific">Corynebacterium pilosum</name>
    <dbReference type="NCBI Taxonomy" id="35756"/>
    <lineage>
        <taxon>Bacteria</taxon>
        <taxon>Bacillati</taxon>
        <taxon>Actinomycetota</taxon>
        <taxon>Actinomycetes</taxon>
        <taxon>Mycobacteriales</taxon>
        <taxon>Corynebacteriaceae</taxon>
        <taxon>Corynebacterium</taxon>
    </lineage>
</organism>
<dbReference type="OrthoDB" id="5197468at2"/>
<gene>
    <name evidence="2" type="ORF">NCTC11862_01410</name>
</gene>
<evidence type="ECO:0000256" key="1">
    <source>
        <dbReference type="SAM" id="Phobius"/>
    </source>
</evidence>
<evidence type="ECO:0008006" key="4">
    <source>
        <dbReference type="Google" id="ProtNLM"/>
    </source>
</evidence>
<protein>
    <recommendedName>
        <fullName evidence="4">Alkaline shock response membrane anchor protein AmaP</fullName>
    </recommendedName>
</protein>
<name>A0A376CM83_9CORY</name>
<evidence type="ECO:0000313" key="3">
    <source>
        <dbReference type="Proteomes" id="UP000254467"/>
    </source>
</evidence>
<dbReference type="STRING" id="35756.GCA_001044155_00874"/>
<keyword evidence="1" id="KW-0812">Transmembrane</keyword>
<proteinExistence type="predicted"/>